<dbReference type="Proteomes" id="UP000199411">
    <property type="component" value="Unassembled WGS sequence"/>
</dbReference>
<dbReference type="GO" id="GO:0008654">
    <property type="term" value="P:phospholipid biosynthetic process"/>
    <property type="evidence" value="ECO:0007669"/>
    <property type="project" value="UniProtKB-KW"/>
</dbReference>
<dbReference type="PANTHER" id="PTHR30100">
    <property type="entry name" value="FATTY ACID/PHOSPHOLIPID SYNTHESIS PROTEIN PLSX"/>
    <property type="match status" value="1"/>
</dbReference>
<dbReference type="GO" id="GO:0005737">
    <property type="term" value="C:cytoplasm"/>
    <property type="evidence" value="ECO:0007669"/>
    <property type="project" value="UniProtKB-SubCell"/>
</dbReference>
<comment type="catalytic activity">
    <reaction evidence="1 10">
        <text>a fatty acyl-[ACP] + phosphate = an acyl phosphate + holo-[ACP]</text>
        <dbReference type="Rhea" id="RHEA:42292"/>
        <dbReference type="Rhea" id="RHEA-COMP:9685"/>
        <dbReference type="Rhea" id="RHEA-COMP:14125"/>
        <dbReference type="ChEBI" id="CHEBI:43474"/>
        <dbReference type="ChEBI" id="CHEBI:59918"/>
        <dbReference type="ChEBI" id="CHEBI:64479"/>
        <dbReference type="ChEBI" id="CHEBI:138651"/>
        <dbReference type="EC" id="2.3.1.274"/>
    </reaction>
</comment>
<keyword evidence="11" id="KW-0012">Acyltransferase</keyword>
<dbReference type="HAMAP" id="MF_00019">
    <property type="entry name" value="PlsX"/>
    <property type="match status" value="1"/>
</dbReference>
<comment type="similarity">
    <text evidence="10">Belongs to the PlsX family.</text>
</comment>
<dbReference type="InterPro" id="IPR012281">
    <property type="entry name" value="Phospholipid_synth_PlsX-like"/>
</dbReference>
<evidence type="ECO:0000256" key="6">
    <source>
        <dbReference type="ARBA" id="ARBA00023209"/>
    </source>
</evidence>
<protein>
    <recommendedName>
        <fullName evidence="8 10">Phosphate acyltransferase</fullName>
        <ecNumber evidence="8 10">2.3.1.274</ecNumber>
    </recommendedName>
    <alternativeName>
        <fullName evidence="10">Acyl-ACP phosphotransacylase</fullName>
    </alternativeName>
    <alternativeName>
        <fullName evidence="10">Acyl-[acyl-carrier-protein]--phosphate acyltransferase</fullName>
    </alternativeName>
    <alternativeName>
        <fullName evidence="10">Phosphate-acyl-ACP acyltransferase</fullName>
    </alternativeName>
</protein>
<keyword evidence="3 10" id="KW-0444">Lipid biosynthesis</keyword>
<dbReference type="AlphaFoldDB" id="A0A1G6JW17"/>
<dbReference type="GO" id="GO:0043811">
    <property type="term" value="F:phosphate:acyl-[acyl carrier protein] acyltransferase activity"/>
    <property type="evidence" value="ECO:0007669"/>
    <property type="project" value="UniProtKB-UniRule"/>
</dbReference>
<dbReference type="EC" id="2.3.1.274" evidence="8 10"/>
<evidence type="ECO:0000313" key="12">
    <source>
        <dbReference type="Proteomes" id="UP000199411"/>
    </source>
</evidence>
<sequence>MKPIVVDAFGGDHAPKEIILGAFLAAKEFNLDIVLVGKRHEIEKSIEIISKDFSSNLAQRITIKDAPTVITMFDKPSVAVRKRNSSMHVGMELVKHDEASAFISAGNSGAVMAIAMMVLGKLKGVSRPAIGALLPTINGSVLLLDAGANVDCKPIHLLEFSIMGSVFIKHMLGIQKPKIGLISNGSEPGKGNSLVIKSYDLIKSSALNFYGNIEGNEIFSDKVDVAVCDGFVGNIILKTSESVPSIIGEFLKAQISKSLVYKIGYLLSKPAFRMLKKKTDYAEFGGAPLLGVNGACIVSHGRSKAYAIKNAILKAAKFASLDINTKIEEAIEKCSALKYIQRGVENAI</sequence>
<evidence type="ECO:0000256" key="7">
    <source>
        <dbReference type="ARBA" id="ARBA00023264"/>
    </source>
</evidence>
<dbReference type="RefSeq" id="WP_025392145.1">
    <property type="nucleotide sequence ID" value="NZ_FMYU01000003.1"/>
</dbReference>
<evidence type="ECO:0000256" key="8">
    <source>
        <dbReference type="ARBA" id="ARBA00024069"/>
    </source>
</evidence>
<keyword evidence="4 10" id="KW-0808">Transferase</keyword>
<dbReference type="Pfam" id="PF02504">
    <property type="entry name" value="FA_synthesis"/>
    <property type="match status" value="1"/>
</dbReference>
<dbReference type="InterPro" id="IPR003664">
    <property type="entry name" value="FA_synthesis"/>
</dbReference>
<evidence type="ECO:0000256" key="5">
    <source>
        <dbReference type="ARBA" id="ARBA00023098"/>
    </source>
</evidence>
<comment type="function">
    <text evidence="10">Catalyzes the reversible formation of acyl-phosphate (acyl-PO(4)) from acyl-[acyl-carrier-protein] (acyl-ACP). This enzyme utilizes acyl-ACP as fatty acyl donor, but not acyl-CoA.</text>
</comment>
<keyword evidence="7 10" id="KW-1208">Phospholipid metabolism</keyword>
<dbReference type="OrthoDB" id="9806408at2"/>
<gene>
    <name evidence="10" type="primary">plsX</name>
    <name evidence="11" type="ORF">SAMN05660835_00495</name>
</gene>
<dbReference type="PANTHER" id="PTHR30100:SF1">
    <property type="entry name" value="PHOSPHATE ACYLTRANSFERASE"/>
    <property type="match status" value="1"/>
</dbReference>
<organism evidence="11 12">
    <name type="scientific">Desulfurella multipotens</name>
    <dbReference type="NCBI Taxonomy" id="79269"/>
    <lineage>
        <taxon>Bacteria</taxon>
        <taxon>Pseudomonadati</taxon>
        <taxon>Campylobacterota</taxon>
        <taxon>Desulfurellia</taxon>
        <taxon>Desulfurellales</taxon>
        <taxon>Desulfurellaceae</taxon>
        <taxon>Desulfurella</taxon>
    </lineage>
</organism>
<proteinExistence type="inferred from homology"/>
<keyword evidence="2 10" id="KW-0963">Cytoplasm</keyword>
<accession>A0A1G6JW17</accession>
<keyword evidence="12" id="KW-1185">Reference proteome</keyword>
<evidence type="ECO:0000256" key="3">
    <source>
        <dbReference type="ARBA" id="ARBA00022516"/>
    </source>
</evidence>
<dbReference type="UniPathway" id="UPA00085"/>
<dbReference type="NCBIfam" id="TIGR00182">
    <property type="entry name" value="plsX"/>
    <property type="match status" value="1"/>
</dbReference>
<dbReference type="SUPFAM" id="SSF53659">
    <property type="entry name" value="Isocitrate/Isopropylmalate dehydrogenase-like"/>
    <property type="match status" value="1"/>
</dbReference>
<dbReference type="PIRSF" id="PIRSF002465">
    <property type="entry name" value="Phsphlp_syn_PlsX"/>
    <property type="match status" value="1"/>
</dbReference>
<comment type="subunit">
    <text evidence="9 10">Homodimer. Probably interacts with PlsY.</text>
</comment>
<evidence type="ECO:0000256" key="10">
    <source>
        <dbReference type="HAMAP-Rule" id="MF_00019"/>
    </source>
</evidence>
<evidence type="ECO:0000256" key="1">
    <source>
        <dbReference type="ARBA" id="ARBA00001232"/>
    </source>
</evidence>
<name>A0A1G6JW17_9BACT</name>
<dbReference type="GO" id="GO:0006633">
    <property type="term" value="P:fatty acid biosynthetic process"/>
    <property type="evidence" value="ECO:0007669"/>
    <property type="project" value="UniProtKB-UniRule"/>
</dbReference>
<comment type="pathway">
    <text evidence="10">Lipid metabolism; phospholipid metabolism.</text>
</comment>
<evidence type="ECO:0000256" key="9">
    <source>
        <dbReference type="ARBA" id="ARBA00046608"/>
    </source>
</evidence>
<keyword evidence="5 10" id="KW-0443">Lipid metabolism</keyword>
<dbReference type="EMBL" id="FMYU01000003">
    <property type="protein sequence ID" value="SDC22930.1"/>
    <property type="molecule type" value="Genomic_DNA"/>
</dbReference>
<keyword evidence="6 10" id="KW-0594">Phospholipid biosynthesis</keyword>
<comment type="subcellular location">
    <subcellularLocation>
        <location evidence="10">Cytoplasm</location>
    </subcellularLocation>
    <text evidence="10">Associated with the membrane possibly through PlsY.</text>
</comment>
<evidence type="ECO:0000256" key="4">
    <source>
        <dbReference type="ARBA" id="ARBA00022679"/>
    </source>
</evidence>
<reference evidence="12" key="1">
    <citation type="submission" date="2016-10" db="EMBL/GenBank/DDBJ databases">
        <authorList>
            <person name="Varghese N."/>
            <person name="Submissions S."/>
        </authorList>
    </citation>
    <scope>NUCLEOTIDE SEQUENCE [LARGE SCALE GENOMIC DNA]</scope>
    <source>
        <strain evidence="12">DSM 8415</strain>
    </source>
</reference>
<evidence type="ECO:0000313" key="11">
    <source>
        <dbReference type="EMBL" id="SDC22930.1"/>
    </source>
</evidence>
<evidence type="ECO:0000256" key="2">
    <source>
        <dbReference type="ARBA" id="ARBA00022490"/>
    </source>
</evidence>
<dbReference type="Gene3D" id="3.40.718.10">
    <property type="entry name" value="Isopropylmalate Dehydrogenase"/>
    <property type="match status" value="1"/>
</dbReference>